<dbReference type="RefSeq" id="WP_255888186.1">
    <property type="nucleotide sequence ID" value="NZ_JAFMZM010000001.1"/>
</dbReference>
<protein>
    <submittedName>
        <fullName evidence="2">Uncharacterized protein</fullName>
    </submittedName>
</protein>
<evidence type="ECO:0000313" key="2">
    <source>
        <dbReference type="EMBL" id="MFC7361307.1"/>
    </source>
</evidence>
<sequence length="214" mass="23385">MTFESAAQNLGARSTSTRSGKVYLRDRRTGKTRLVSVDPSGQPFTRSSENSNLSADGRVVAWMTGYYDRAGPYFTTYAWDRDTGKSEAVSVASTGAVSRNGSVGTISLSRNGELVLFGSRAYLTSDESQTDDTSQLPEEQDADVFVRDRVSGATVRVSRPGANPMWSVGSYPSEISRNGRWAVFYSSHDTLVPNDNNGYIGDFDVFIQSLERAN</sequence>
<proteinExistence type="predicted"/>
<reference evidence="3" key="1">
    <citation type="journal article" date="2019" name="Int. J. Syst. Evol. Microbiol.">
        <title>The Global Catalogue of Microorganisms (GCM) 10K type strain sequencing project: providing services to taxonomists for standard genome sequencing and annotation.</title>
        <authorList>
            <consortium name="The Broad Institute Genomics Platform"/>
            <consortium name="The Broad Institute Genome Sequencing Center for Infectious Disease"/>
            <person name="Wu L."/>
            <person name="Ma J."/>
        </authorList>
    </citation>
    <scope>NUCLEOTIDE SEQUENCE [LARGE SCALE GENOMIC DNA]</scope>
    <source>
        <strain evidence="3">FCH27</strain>
    </source>
</reference>
<keyword evidence="3" id="KW-1185">Reference proteome</keyword>
<name>A0ABW2N5Y8_9ACTN</name>
<organism evidence="2 3">
    <name type="scientific">Nocardioides astragali</name>
    <dbReference type="NCBI Taxonomy" id="1776736"/>
    <lineage>
        <taxon>Bacteria</taxon>
        <taxon>Bacillati</taxon>
        <taxon>Actinomycetota</taxon>
        <taxon>Actinomycetes</taxon>
        <taxon>Propionibacteriales</taxon>
        <taxon>Nocardioidaceae</taxon>
        <taxon>Nocardioides</taxon>
    </lineage>
</organism>
<feature type="compositionally biased region" description="Polar residues" evidence="1">
    <location>
        <begin position="1"/>
        <end position="19"/>
    </location>
</feature>
<evidence type="ECO:0000313" key="3">
    <source>
        <dbReference type="Proteomes" id="UP001596524"/>
    </source>
</evidence>
<dbReference type="InterPro" id="IPR011044">
    <property type="entry name" value="Quino_amine_DH_bsu"/>
</dbReference>
<feature type="region of interest" description="Disordered" evidence="1">
    <location>
        <begin position="1"/>
        <end position="21"/>
    </location>
</feature>
<evidence type="ECO:0000256" key="1">
    <source>
        <dbReference type="SAM" id="MobiDB-lite"/>
    </source>
</evidence>
<comment type="caution">
    <text evidence="2">The sequence shown here is derived from an EMBL/GenBank/DDBJ whole genome shotgun (WGS) entry which is preliminary data.</text>
</comment>
<dbReference type="Proteomes" id="UP001596524">
    <property type="component" value="Unassembled WGS sequence"/>
</dbReference>
<dbReference type="EMBL" id="JBHTCH010000014">
    <property type="protein sequence ID" value="MFC7361307.1"/>
    <property type="molecule type" value="Genomic_DNA"/>
</dbReference>
<dbReference type="SUPFAM" id="SSF50969">
    <property type="entry name" value="YVTN repeat-like/Quinoprotein amine dehydrogenase"/>
    <property type="match status" value="1"/>
</dbReference>
<gene>
    <name evidence="2" type="ORF">ACFQO6_13595</name>
</gene>
<accession>A0ABW2N5Y8</accession>